<dbReference type="RefSeq" id="WP_188909131.1">
    <property type="nucleotide sequence ID" value="NZ_BMIQ01000003.1"/>
</dbReference>
<accession>A0A916ZPA3</accession>
<dbReference type="Gene3D" id="1.25.40.340">
    <property type="match status" value="1"/>
</dbReference>
<sequence>MGGTIDRADLKTALARIATAMQGEAAAELNAADGALGDGDLGITVSRGFAEAAAADLPADLGLAFMECAKAMQRVSSSSYGTLLATAAMSAAKALKGRETFETGECRVLIEGALAAMIARGKGSLGDKTVLDVLDAVAKAMEGTEGAALYDRSLAAARATLEDFKSRPNKLGRARMFGDGSIGLYDPGQLAMVRIIEGMRS</sequence>
<dbReference type="InterPro" id="IPR050861">
    <property type="entry name" value="Dihydroxyacetone_Kinase"/>
</dbReference>
<dbReference type="Proteomes" id="UP000644699">
    <property type="component" value="Unassembled WGS sequence"/>
</dbReference>
<keyword evidence="2 4" id="KW-0418">Kinase</keyword>
<evidence type="ECO:0000313" key="4">
    <source>
        <dbReference type="EMBL" id="GGE06053.1"/>
    </source>
</evidence>
<dbReference type="AlphaFoldDB" id="A0A916ZPA3"/>
<name>A0A916ZPA3_9HYPH</name>
<comment type="caution">
    <text evidence="4">The sequence shown here is derived from an EMBL/GenBank/DDBJ whole genome shotgun (WGS) entry which is preliminary data.</text>
</comment>
<feature type="domain" description="DhaL" evidence="3">
    <location>
        <begin position="9"/>
        <end position="201"/>
    </location>
</feature>
<dbReference type="PANTHER" id="PTHR28629">
    <property type="entry name" value="TRIOKINASE/FMN CYCLASE"/>
    <property type="match status" value="1"/>
</dbReference>
<gene>
    <name evidence="4" type="ORF">GCM10011390_26420</name>
</gene>
<dbReference type="GO" id="GO:0019563">
    <property type="term" value="P:glycerol catabolic process"/>
    <property type="evidence" value="ECO:0007669"/>
    <property type="project" value="TreeGrafter"/>
</dbReference>
<keyword evidence="1" id="KW-0808">Transferase</keyword>
<keyword evidence="5" id="KW-1185">Reference proteome</keyword>
<evidence type="ECO:0000256" key="1">
    <source>
        <dbReference type="ARBA" id="ARBA00022679"/>
    </source>
</evidence>
<dbReference type="Pfam" id="PF02734">
    <property type="entry name" value="Dak2"/>
    <property type="match status" value="1"/>
</dbReference>
<evidence type="ECO:0000259" key="3">
    <source>
        <dbReference type="PROSITE" id="PS51480"/>
    </source>
</evidence>
<protein>
    <submittedName>
        <fullName evidence="4">Dihydroxyacetone kinase subunit L</fullName>
    </submittedName>
</protein>
<dbReference type="InterPro" id="IPR036117">
    <property type="entry name" value="DhaL_dom_sf"/>
</dbReference>
<dbReference type="InterPro" id="IPR004007">
    <property type="entry name" value="DhaL_dom"/>
</dbReference>
<evidence type="ECO:0000256" key="2">
    <source>
        <dbReference type="ARBA" id="ARBA00022777"/>
    </source>
</evidence>
<dbReference type="PANTHER" id="PTHR28629:SF4">
    <property type="entry name" value="TRIOKINASE_FMN CYCLASE"/>
    <property type="match status" value="1"/>
</dbReference>
<reference evidence="4" key="2">
    <citation type="submission" date="2020-09" db="EMBL/GenBank/DDBJ databases">
        <authorList>
            <person name="Sun Q."/>
            <person name="Zhou Y."/>
        </authorList>
    </citation>
    <scope>NUCLEOTIDE SEQUENCE</scope>
    <source>
        <strain evidence="4">CGMCC 1.15367</strain>
    </source>
</reference>
<dbReference type="GO" id="GO:0005829">
    <property type="term" value="C:cytosol"/>
    <property type="evidence" value="ECO:0007669"/>
    <property type="project" value="TreeGrafter"/>
</dbReference>
<dbReference type="EMBL" id="BMIQ01000003">
    <property type="protein sequence ID" value="GGE06053.1"/>
    <property type="molecule type" value="Genomic_DNA"/>
</dbReference>
<dbReference type="PROSITE" id="PS51480">
    <property type="entry name" value="DHAL"/>
    <property type="match status" value="1"/>
</dbReference>
<organism evidence="4 5">
    <name type="scientific">Aureimonas endophytica</name>
    <dbReference type="NCBI Taxonomy" id="2027858"/>
    <lineage>
        <taxon>Bacteria</taxon>
        <taxon>Pseudomonadati</taxon>
        <taxon>Pseudomonadota</taxon>
        <taxon>Alphaproteobacteria</taxon>
        <taxon>Hyphomicrobiales</taxon>
        <taxon>Aurantimonadaceae</taxon>
        <taxon>Aureimonas</taxon>
    </lineage>
</organism>
<dbReference type="SMART" id="SM01120">
    <property type="entry name" value="Dak2"/>
    <property type="match status" value="1"/>
</dbReference>
<dbReference type="SUPFAM" id="SSF101473">
    <property type="entry name" value="DhaL-like"/>
    <property type="match status" value="1"/>
</dbReference>
<dbReference type="GO" id="GO:0004371">
    <property type="term" value="F:glycerone kinase activity"/>
    <property type="evidence" value="ECO:0007669"/>
    <property type="project" value="InterPro"/>
</dbReference>
<reference evidence="4" key="1">
    <citation type="journal article" date="2014" name="Int. J. Syst. Evol. Microbiol.">
        <title>Complete genome sequence of Corynebacterium casei LMG S-19264T (=DSM 44701T), isolated from a smear-ripened cheese.</title>
        <authorList>
            <consortium name="US DOE Joint Genome Institute (JGI-PGF)"/>
            <person name="Walter F."/>
            <person name="Albersmeier A."/>
            <person name="Kalinowski J."/>
            <person name="Ruckert C."/>
        </authorList>
    </citation>
    <scope>NUCLEOTIDE SEQUENCE</scope>
    <source>
        <strain evidence="4">CGMCC 1.15367</strain>
    </source>
</reference>
<proteinExistence type="predicted"/>
<evidence type="ECO:0000313" key="5">
    <source>
        <dbReference type="Proteomes" id="UP000644699"/>
    </source>
</evidence>